<keyword evidence="6 11" id="KW-0456">Lyase</keyword>
<dbReference type="GO" id="GO:0004655">
    <property type="term" value="F:porphobilinogen synthase activity"/>
    <property type="evidence" value="ECO:0007669"/>
    <property type="project" value="UniProtKB-EC"/>
</dbReference>
<gene>
    <name evidence="13" type="ORF">SAMN06265338_10777</name>
</gene>
<keyword evidence="10" id="KW-0460">Magnesium</keyword>
<comment type="catalytic activity">
    <reaction evidence="8 11">
        <text>2 5-aminolevulinate = porphobilinogen + 2 H2O + H(+)</text>
        <dbReference type="Rhea" id="RHEA:24064"/>
        <dbReference type="ChEBI" id="CHEBI:15377"/>
        <dbReference type="ChEBI" id="CHEBI:15378"/>
        <dbReference type="ChEBI" id="CHEBI:58126"/>
        <dbReference type="ChEBI" id="CHEBI:356416"/>
        <dbReference type="EC" id="4.2.1.24"/>
    </reaction>
</comment>
<comment type="subunit">
    <text evidence="11">Homooctamer.</text>
</comment>
<dbReference type="Pfam" id="PF00490">
    <property type="entry name" value="ALAD"/>
    <property type="match status" value="1"/>
</dbReference>
<keyword evidence="7 11" id="KW-0627">Porphyrin biosynthesis</keyword>
<feature type="binding site" evidence="10">
    <location>
        <position position="248"/>
    </location>
    <ligand>
        <name>Mg(2+)</name>
        <dbReference type="ChEBI" id="CHEBI:18420"/>
    </ligand>
</feature>
<evidence type="ECO:0000256" key="3">
    <source>
        <dbReference type="ARBA" id="ARBA00012053"/>
    </source>
</evidence>
<evidence type="ECO:0000256" key="1">
    <source>
        <dbReference type="ARBA" id="ARBA00004694"/>
    </source>
</evidence>
<dbReference type="FunFam" id="3.20.20.70:FF:000019">
    <property type="entry name" value="Delta-aminolevulinic acid dehydratase"/>
    <property type="match status" value="1"/>
</dbReference>
<evidence type="ECO:0000256" key="5">
    <source>
        <dbReference type="ARBA" id="ARBA00023133"/>
    </source>
</evidence>
<dbReference type="SMART" id="SM01004">
    <property type="entry name" value="ALAD"/>
    <property type="match status" value="1"/>
</dbReference>
<reference evidence="14" key="1">
    <citation type="submission" date="2017-06" db="EMBL/GenBank/DDBJ databases">
        <authorList>
            <person name="Varghese N."/>
            <person name="Submissions S."/>
        </authorList>
    </citation>
    <scope>NUCLEOTIDE SEQUENCE [LARGE SCALE GENOMIC DNA]</scope>
    <source>
        <strain evidence="14">DSM 137</strain>
    </source>
</reference>
<dbReference type="InterPro" id="IPR001731">
    <property type="entry name" value="ALAD"/>
</dbReference>
<dbReference type="RefSeq" id="WP_088521390.1">
    <property type="nucleotide sequence ID" value="NZ_FYDG01000007.1"/>
</dbReference>
<organism evidence="13 14">
    <name type="scientific">Rhodoblastus acidophilus</name>
    <name type="common">Rhodopseudomonas acidophila</name>
    <dbReference type="NCBI Taxonomy" id="1074"/>
    <lineage>
        <taxon>Bacteria</taxon>
        <taxon>Pseudomonadati</taxon>
        <taxon>Pseudomonadota</taxon>
        <taxon>Alphaproteobacteria</taxon>
        <taxon>Hyphomicrobiales</taxon>
        <taxon>Rhodoblastaceae</taxon>
        <taxon>Rhodoblastus</taxon>
    </lineage>
</organism>
<evidence type="ECO:0000313" key="13">
    <source>
        <dbReference type="EMBL" id="SNB75988.1"/>
    </source>
</evidence>
<evidence type="ECO:0000256" key="9">
    <source>
        <dbReference type="PIRSR" id="PIRSR001415-1"/>
    </source>
</evidence>
<dbReference type="PRINTS" id="PR00144">
    <property type="entry name" value="DALDHYDRTASE"/>
</dbReference>
<evidence type="ECO:0000256" key="2">
    <source>
        <dbReference type="ARBA" id="ARBA00008055"/>
    </source>
</evidence>
<comment type="pathway">
    <text evidence="1">Porphyrin-containing compound metabolism; protoporphyrin-IX biosynthesis; coproporphyrinogen-III from 5-aminolevulinate: step 1/4.</text>
</comment>
<protein>
    <recommendedName>
        <fullName evidence="4 11">Delta-aminolevulinic acid dehydratase</fullName>
        <ecNumber evidence="3 11">4.2.1.24</ecNumber>
    </recommendedName>
</protein>
<comment type="similarity">
    <text evidence="2 12">Belongs to the ALAD family.</text>
</comment>
<feature type="active site" description="Schiff-base intermediate with substrate" evidence="9">
    <location>
        <position position="263"/>
    </location>
</feature>
<accession>A0A212RTE2</accession>
<dbReference type="PANTHER" id="PTHR11458">
    <property type="entry name" value="DELTA-AMINOLEVULINIC ACID DEHYDRATASE"/>
    <property type="match status" value="1"/>
</dbReference>
<feature type="active site" description="Schiff-base intermediate with substrate" evidence="9">
    <location>
        <position position="209"/>
    </location>
</feature>
<keyword evidence="5" id="KW-0350">Heme biosynthesis</keyword>
<proteinExistence type="inferred from homology"/>
<evidence type="ECO:0000256" key="12">
    <source>
        <dbReference type="RuleBase" id="RU004161"/>
    </source>
</evidence>
<dbReference type="PANTHER" id="PTHR11458:SF0">
    <property type="entry name" value="DELTA-AMINOLEVULINIC ACID DEHYDRATASE"/>
    <property type="match status" value="1"/>
</dbReference>
<dbReference type="EC" id="4.2.1.24" evidence="3 11"/>
<dbReference type="CDD" id="cd04823">
    <property type="entry name" value="ALAD_PBGS_aspartate_rich"/>
    <property type="match status" value="1"/>
</dbReference>
<keyword evidence="14" id="KW-1185">Reference proteome</keyword>
<evidence type="ECO:0000256" key="4">
    <source>
        <dbReference type="ARBA" id="ARBA00020771"/>
    </source>
</evidence>
<evidence type="ECO:0000256" key="8">
    <source>
        <dbReference type="ARBA" id="ARBA00047651"/>
    </source>
</evidence>
<dbReference type="UniPathway" id="UPA00251">
    <property type="reaction ID" value="UER00318"/>
</dbReference>
<evidence type="ECO:0000256" key="7">
    <source>
        <dbReference type="ARBA" id="ARBA00023244"/>
    </source>
</evidence>
<dbReference type="PROSITE" id="PS00169">
    <property type="entry name" value="D_ALA_DEHYDRATASE"/>
    <property type="match status" value="1"/>
</dbReference>
<evidence type="ECO:0000256" key="11">
    <source>
        <dbReference type="RuleBase" id="RU000515"/>
    </source>
</evidence>
<dbReference type="SUPFAM" id="SSF51569">
    <property type="entry name" value="Aldolase"/>
    <property type="match status" value="1"/>
</dbReference>
<dbReference type="OrthoDB" id="9805001at2"/>
<evidence type="ECO:0000256" key="10">
    <source>
        <dbReference type="PIRSR" id="PIRSR001415-5"/>
    </source>
</evidence>
<dbReference type="Gene3D" id="3.20.20.70">
    <property type="entry name" value="Aldolase class I"/>
    <property type="match status" value="1"/>
</dbReference>
<dbReference type="EMBL" id="FYDG01000007">
    <property type="protein sequence ID" value="SNB75988.1"/>
    <property type="molecule type" value="Genomic_DNA"/>
</dbReference>
<dbReference type="GO" id="GO:0005829">
    <property type="term" value="C:cytosol"/>
    <property type="evidence" value="ECO:0007669"/>
    <property type="project" value="TreeGrafter"/>
</dbReference>
<name>A0A212RTE2_RHOAC</name>
<dbReference type="PIRSF" id="PIRSF001415">
    <property type="entry name" value="Porphbilin_synth"/>
    <property type="match status" value="1"/>
</dbReference>
<dbReference type="InterPro" id="IPR013785">
    <property type="entry name" value="Aldolase_TIM"/>
</dbReference>
<sequence length="340" mass="37039">MNQAPPPSGFDLALNLIRRPRRNRKSDWVRRMVRENVLTANDLIWPIFVIEGENLRTPVASMPGVERLSVDQTVVAAKKAAELGIPAIALFPFTDPALKDPNGSEALNENNLVCRAVRAMKKEVPEIGIITDVALDPYTSHGHDGLLEGETILNDETVAVLVQQALNQARAGADVIAPSDMMDGRIGAIRIALDSEGFTDVQIMAYAAKYASAFYGPFRDAIGTKAALHGDKRTYQMDPANSDEALREVEMDLEEGADMVMVKPGMPYLDIIRRVKDTFGAPTFAYQVSGEYAMITAAALNGWLDGDKAMVESLLAFKRAGANGVLTYFAPRVAEMLKKG</sequence>
<evidence type="ECO:0000256" key="6">
    <source>
        <dbReference type="ARBA" id="ARBA00023239"/>
    </source>
</evidence>
<evidence type="ECO:0000313" key="14">
    <source>
        <dbReference type="Proteomes" id="UP000198418"/>
    </source>
</evidence>
<dbReference type="AlphaFoldDB" id="A0A212RTE2"/>
<dbReference type="GO" id="GO:0008270">
    <property type="term" value="F:zinc ion binding"/>
    <property type="evidence" value="ECO:0007669"/>
    <property type="project" value="TreeGrafter"/>
</dbReference>
<dbReference type="InterPro" id="IPR030656">
    <property type="entry name" value="ALAD_AS"/>
</dbReference>
<dbReference type="NCBIfam" id="NF006762">
    <property type="entry name" value="PRK09283.1"/>
    <property type="match status" value="1"/>
</dbReference>
<dbReference type="Proteomes" id="UP000198418">
    <property type="component" value="Unassembled WGS sequence"/>
</dbReference>
<dbReference type="GO" id="GO:0006782">
    <property type="term" value="P:protoporphyrinogen IX biosynthetic process"/>
    <property type="evidence" value="ECO:0007669"/>
    <property type="project" value="UniProtKB-UniPathway"/>
</dbReference>
<keyword evidence="10" id="KW-0479">Metal-binding</keyword>